<dbReference type="SUPFAM" id="SSF48179">
    <property type="entry name" value="6-phosphogluconate dehydrogenase C-terminal domain-like"/>
    <property type="match status" value="1"/>
</dbReference>
<dbReference type="Gene3D" id="3.40.50.720">
    <property type="entry name" value="NAD(P)-binding Rossmann-like Domain"/>
    <property type="match status" value="1"/>
</dbReference>
<dbReference type="InterPro" id="IPR006115">
    <property type="entry name" value="6PGDH_NADP-bd"/>
</dbReference>
<evidence type="ECO:0000259" key="4">
    <source>
        <dbReference type="Pfam" id="PF03446"/>
    </source>
</evidence>
<dbReference type="AlphaFoldDB" id="A0A8J7QHK0"/>
<feature type="active site" evidence="3">
    <location>
        <position position="175"/>
    </location>
</feature>
<feature type="domain" description="6-phosphogluconate dehydrogenase NADP-binding" evidence="4">
    <location>
        <begin position="7"/>
        <end position="166"/>
    </location>
</feature>
<dbReference type="PANTHER" id="PTHR43060:SF15">
    <property type="entry name" value="3-HYDROXYISOBUTYRATE DEHYDROGENASE-LIKE 1, MITOCHONDRIAL-RELATED"/>
    <property type="match status" value="1"/>
</dbReference>
<feature type="domain" description="3-hydroxyisobutyrate dehydrogenase-like NAD-binding" evidence="5">
    <location>
        <begin position="169"/>
        <end position="288"/>
    </location>
</feature>
<dbReference type="InterPro" id="IPR008927">
    <property type="entry name" value="6-PGluconate_DH-like_C_sf"/>
</dbReference>
<sequence>MSFKEPTIAWIGTGVMGAPMCGHLADSVGAVRVFNRTKSKAQPLLDQGAVWCESPAEAAAGADLVFTIVGFPTDVRAVYFGKQGILTTLKQGAVCVDFTTTSPSLAMEIDEAAKQRGAAAVDAPVSGGDVGARKAQLSIMVGGDAAAVDRVHPLLQKLGKNIVHQGPAGAGQHTKMCNQIVIAGTMIGVCESLLYATKAGLDLETMLSSISKGAAGCWTLDNLAPRIVKRNFEPGFAIDHFIKDMGIALAEAARMRLALPGLSLVHQLYVAAAAQGEGSSGTQALMRALERLAGQTADA</sequence>
<dbReference type="GO" id="GO:0051287">
    <property type="term" value="F:NAD binding"/>
    <property type="evidence" value="ECO:0007669"/>
    <property type="project" value="InterPro"/>
</dbReference>
<dbReference type="Pfam" id="PF14833">
    <property type="entry name" value="NAD_binding_11"/>
    <property type="match status" value="1"/>
</dbReference>
<dbReference type="PIRSF" id="PIRSF000103">
    <property type="entry name" value="HIBADH"/>
    <property type="match status" value="1"/>
</dbReference>
<evidence type="ECO:0000256" key="3">
    <source>
        <dbReference type="PIRSR" id="PIRSR000103-1"/>
    </source>
</evidence>
<dbReference type="PANTHER" id="PTHR43060">
    <property type="entry name" value="3-HYDROXYISOBUTYRATE DEHYDROGENASE-LIKE 1, MITOCHONDRIAL-RELATED"/>
    <property type="match status" value="1"/>
</dbReference>
<keyword evidence="2" id="KW-0520">NAD</keyword>
<protein>
    <submittedName>
        <fullName evidence="6">NAD(P)-dependent oxidoreductase</fullName>
    </submittedName>
</protein>
<dbReference type="RefSeq" id="WP_207860589.1">
    <property type="nucleotide sequence ID" value="NZ_JAFREP010000018.1"/>
</dbReference>
<dbReference type="InterPro" id="IPR013328">
    <property type="entry name" value="6PGD_dom2"/>
</dbReference>
<evidence type="ECO:0000256" key="2">
    <source>
        <dbReference type="ARBA" id="ARBA00023027"/>
    </source>
</evidence>
<evidence type="ECO:0000259" key="5">
    <source>
        <dbReference type="Pfam" id="PF14833"/>
    </source>
</evidence>
<keyword evidence="1" id="KW-0560">Oxidoreductase</keyword>
<dbReference type="SUPFAM" id="SSF51735">
    <property type="entry name" value="NAD(P)-binding Rossmann-fold domains"/>
    <property type="match status" value="1"/>
</dbReference>
<dbReference type="InterPro" id="IPR029154">
    <property type="entry name" value="HIBADH-like_NADP-bd"/>
</dbReference>
<dbReference type="EMBL" id="JAFREP010000018">
    <property type="protein sequence ID" value="MBO1320636.1"/>
    <property type="molecule type" value="Genomic_DNA"/>
</dbReference>
<dbReference type="InterPro" id="IPR036291">
    <property type="entry name" value="NAD(P)-bd_dom_sf"/>
</dbReference>
<dbReference type="Proteomes" id="UP000664417">
    <property type="component" value="Unassembled WGS sequence"/>
</dbReference>
<comment type="caution">
    <text evidence="6">The sequence shown here is derived from an EMBL/GenBank/DDBJ whole genome shotgun (WGS) entry which is preliminary data.</text>
</comment>
<dbReference type="GO" id="GO:0016491">
    <property type="term" value="F:oxidoreductase activity"/>
    <property type="evidence" value="ECO:0007669"/>
    <property type="project" value="UniProtKB-KW"/>
</dbReference>
<evidence type="ECO:0000313" key="6">
    <source>
        <dbReference type="EMBL" id="MBO1320636.1"/>
    </source>
</evidence>
<dbReference type="Pfam" id="PF03446">
    <property type="entry name" value="NAD_binding_2"/>
    <property type="match status" value="1"/>
</dbReference>
<proteinExistence type="predicted"/>
<evidence type="ECO:0000313" key="7">
    <source>
        <dbReference type="Proteomes" id="UP000664417"/>
    </source>
</evidence>
<name>A0A8J7QHK0_9BACT</name>
<dbReference type="GO" id="GO:0050661">
    <property type="term" value="F:NADP binding"/>
    <property type="evidence" value="ECO:0007669"/>
    <property type="project" value="InterPro"/>
</dbReference>
<dbReference type="InterPro" id="IPR015815">
    <property type="entry name" value="HIBADH-related"/>
</dbReference>
<dbReference type="Gene3D" id="1.10.1040.10">
    <property type="entry name" value="N-(1-d-carboxylethyl)-l-norvaline Dehydrogenase, domain 2"/>
    <property type="match status" value="1"/>
</dbReference>
<accession>A0A8J7QHK0</accession>
<organism evidence="6 7">
    <name type="scientific">Acanthopleuribacter pedis</name>
    <dbReference type="NCBI Taxonomy" id="442870"/>
    <lineage>
        <taxon>Bacteria</taxon>
        <taxon>Pseudomonadati</taxon>
        <taxon>Acidobacteriota</taxon>
        <taxon>Holophagae</taxon>
        <taxon>Acanthopleuribacterales</taxon>
        <taxon>Acanthopleuribacteraceae</taxon>
        <taxon>Acanthopleuribacter</taxon>
    </lineage>
</organism>
<gene>
    <name evidence="6" type="ORF">J3U88_19315</name>
</gene>
<reference evidence="6" key="1">
    <citation type="submission" date="2021-03" db="EMBL/GenBank/DDBJ databases">
        <authorList>
            <person name="Wang G."/>
        </authorList>
    </citation>
    <scope>NUCLEOTIDE SEQUENCE</scope>
    <source>
        <strain evidence="6">KCTC 12899</strain>
    </source>
</reference>
<keyword evidence="7" id="KW-1185">Reference proteome</keyword>
<evidence type="ECO:0000256" key="1">
    <source>
        <dbReference type="ARBA" id="ARBA00023002"/>
    </source>
</evidence>